<gene>
    <name evidence="1" type="ORF">H8R23_12850</name>
</gene>
<dbReference type="CDD" id="cd15482">
    <property type="entry name" value="Sialidase_non-viral"/>
    <property type="match status" value="1"/>
</dbReference>
<dbReference type="InterPro" id="IPR036278">
    <property type="entry name" value="Sialidase_sf"/>
</dbReference>
<dbReference type="InterPro" id="IPR026341">
    <property type="entry name" value="T9SS_type_B"/>
</dbReference>
<protein>
    <submittedName>
        <fullName evidence="1">T9SS type B sorting domain-containing protein</fullName>
    </submittedName>
</protein>
<name>A0ABR7JA26_9FLAO</name>
<dbReference type="RefSeq" id="WP_187010793.1">
    <property type="nucleotide sequence ID" value="NZ_JACRUI010000004.1"/>
</dbReference>
<dbReference type="SUPFAM" id="SSF50939">
    <property type="entry name" value="Sialidases"/>
    <property type="match status" value="3"/>
</dbReference>
<dbReference type="Proteomes" id="UP000629963">
    <property type="component" value="Unassembled WGS sequence"/>
</dbReference>
<proteinExistence type="predicted"/>
<organism evidence="1 2">
    <name type="scientific">Flavobacterium kayseriense</name>
    <dbReference type="NCBI Taxonomy" id="2764714"/>
    <lineage>
        <taxon>Bacteria</taxon>
        <taxon>Pseudomonadati</taxon>
        <taxon>Bacteroidota</taxon>
        <taxon>Flavobacteriia</taxon>
        <taxon>Flavobacteriales</taxon>
        <taxon>Flavobacteriaceae</taxon>
        <taxon>Flavobacterium</taxon>
    </lineage>
</organism>
<dbReference type="Pfam" id="PF13585">
    <property type="entry name" value="CHU_C"/>
    <property type="match status" value="1"/>
</dbReference>
<dbReference type="EMBL" id="JACRUJ010000004">
    <property type="protein sequence ID" value="MBC5842297.1"/>
    <property type="molecule type" value="Genomic_DNA"/>
</dbReference>
<dbReference type="NCBIfam" id="TIGR04131">
    <property type="entry name" value="Bac_Flav_CTERM"/>
    <property type="match status" value="1"/>
</dbReference>
<comment type="caution">
    <text evidence="1">The sequence shown here is derived from an EMBL/GenBank/DDBJ whole genome shotgun (WGS) entry which is preliminary data.</text>
</comment>
<reference evidence="1 2" key="1">
    <citation type="submission" date="2020-08" db="EMBL/GenBank/DDBJ databases">
        <title>Description of novel Flavobacterium F-380 isolate.</title>
        <authorList>
            <person name="Saticioglu I.B."/>
            <person name="Duman M."/>
            <person name="Altun S."/>
        </authorList>
    </citation>
    <scope>NUCLEOTIDE SEQUENCE [LARGE SCALE GENOMIC DNA]</scope>
    <source>
        <strain evidence="1 2">F-380</strain>
    </source>
</reference>
<sequence length="2403" mass="259828">MKVKAIVLFILFYPTFFVFSQETKLQSSHILVEDQKGNLIQSEEAQKTFLKSREEKRVKELQELQKATLSSKKSALQQAVEMCSNGGFEQHESITGSSYLKNFLYTIGDPAGPTQCRSITNNADSYINLYNPNNLNLMATSVSSNLVDPYIGDIKGFDQYALKINHENSSTYGAIVQGKRFKTNNENYLKFNYKAVLQSVYDNSHADNQAFVKARILNKKGVVVNEFCLVGDEKNCIFTKVPSQSSNYVTLYTSNWQSGLLDISSIPNNEEFTVEFMASRCGLGGHFGYMYIDDICLLHSDENFQGSVELEPLNKVCPTLPVAVCGSYTVPNSGGIAATVKKITLTVYNSSNVSVYSTSTTSSLDTTNKKFCFTLSASNFPNTSNANYNVGVQVDYDTPTASTCAGTSFNSAVDSDANPGWDISFLNCDSSCNFNVNTAKISQCDANRDGTENFDLTKFNALVVASNTGLSFKYYKNYDDAAANLNEITNFTSYPSTSTSLFVRINKSASCFKIISTSLEVKNPTANITGILNVCSGSTLLTATSGSTYLWNTGETTQSITVNAIGNYSVTVADSFGCSSTATVSIEPSQTAVSPILQITQPSCFSTTGSIVITSTAAEYSFDDGVTWTTNNTKDNLYPGSYSVKIKTINGCISYSQKATITGVSTSYPSYTYSSPLFCGDVGRITILTPSTYYSFDDGVTWVNNSTDDNLKPGLYKIRTKDAQGCISAANNVLLSSTTLDDPTYTLILPACTVVGSITINSVADFYTFDGGTTWVTTNNLTNLTAGSYRVGIKNALGCTSNFNYVYLDDFTSSYPRITTIQPICGSNGNITIDTVADFYSFDDGATWTTNNTADLPYGTYKIKVKNSLGCVSAINYAYLNQPLLSAPIVSIEQPTCGANGKISINSLSDFYSYDNGQTWTTSNTKSLPPGFYYVIVKNSMGCVSYGNGIYLNNPYIDAPTYTVTQPTCTALGSITINTIADFYSFDGGSTWGTDATLANLNIAGYYNISTKNNLGCSSNSISVYISGYNLPAPDYTFINPSCGNIGSITFNATADFYSIDYGQTWSTNNVFSNLSAGYYYLQIKKANCVSNSFGVNLDSNYLAPPKVTAVQPGCGTNGSITFSTTADFYSLDGQNWVTNPVFNNLTPGFYSVKTKNASGCVSIPNYISLSPFYLPNPTFTTVQPTCGNGGNITFTVAAALYSIDGGTTWSNSPVFTNLNPGYYYLGIKNATGCTSNFYLSNVSLQNYYLPNPDFTLIQPTCGTNGSITFATVADSYSFDGGKTWTTNPQLTGLTSGYYNLLIQNTIGCKSYVISVYIQPYYLQNPKVKVIQPSCGNGGSISITTPADQYSFDGGTTWTSDPILLDPKPITYTILIKNAKGCTSYSQYYSINKYYIASVNISSIQPTCATPFGTIIINTIADQYSFDNGVTWTTNPIKKNLASGNYTVIVKNALGCTSSGYSIYISTPPTIPAPPSVQIVQPSSCGATDGRITVTTPAISYSFNDGNSWTTNPTKINIGEGTYIIKIKTNSYSCESLTNVVNLNSGTTIAAPAYAATQPNCSSPKGSITITTNAATYSFDNGLTYVYSNTKNDLTPGIYKIKIKNAAGCISDVTGVTINAISALQAPDFTVVQPNCTNSLGSVSITTIADLYSFDNGITYGNSNTKSNVTPGTYNVKIKYNSDCISLSNTVTINAAPVTPEVPKVIISNPQGCGTITGTITVLTTANLYSFDDGNSWQTNNTASLAPGNYLIRTKLTNGCASNTFAATINPAPNTPLTPTVSVVQPTSCGNPFGAITVTSAAYEYSFDNGLHYSTNPVLGNFIPGTHLVRVKNSSGCESLPIAVLINIPTDYPTPPVFTSIQPDCNNLKGSITITDNAAQYSFDNGTTWTTNATQSNLAPATYLIKVKNNIGCISNSSSVIIIPFTNFTIKPTLSNSQTFCIQQNATIQEIAVTGQNIKWYDALTNGTVLPFITQLQNGTTYYASQTINGCESIRTPVLITIQDSSAPIGLAIQTFCASQSPTLSAIIVTGSQVKWFDAANNSLTTTTTSLQDGRTYYATQTVNGCESTNKLAITISLINTLPANNYEELLCDDLNDGSEKVNLMNYNSKLIANTVGYTFAYYSSYAAASNQLTNNQILDFSDFKLALGAKTIYVRINSASACFAIAQLKLTLLAKPKITIPDVVPICESSSITIDAGLGFDHYLWSTGETTSSIIVTSPNNYWVTVTKNYDLISCSNTKNFEVTKSNIASITSIDIKDWTDNENAIMVYTTGNSDLEYSIDGINYQDNNQFTNLISGKYMVHVRDKNGCGTVTEEVNLLMYPKFFTPNGDGYNDTWSIRFSENEPQLSVKIFDRYGKLITVLNQNQVWNGTYNGQLIPATDYWFVVNRADGKEYKGHFSLKR</sequence>
<evidence type="ECO:0000313" key="1">
    <source>
        <dbReference type="EMBL" id="MBC5842297.1"/>
    </source>
</evidence>
<accession>A0ABR7JA26</accession>
<dbReference type="Gene3D" id="2.120.10.10">
    <property type="match status" value="1"/>
</dbReference>
<evidence type="ECO:0000313" key="2">
    <source>
        <dbReference type="Proteomes" id="UP000629963"/>
    </source>
</evidence>
<keyword evidence="2" id="KW-1185">Reference proteome</keyword>